<reference evidence="2" key="1">
    <citation type="submission" date="2023-10" db="EMBL/GenBank/DDBJ databases">
        <authorList>
            <person name="Chen Y."/>
            <person name="Shah S."/>
            <person name="Dougan E. K."/>
            <person name="Thang M."/>
            <person name="Chan C."/>
        </authorList>
    </citation>
    <scope>NUCLEOTIDE SEQUENCE [LARGE SCALE GENOMIC DNA]</scope>
</reference>
<dbReference type="Proteomes" id="UP001189429">
    <property type="component" value="Unassembled WGS sequence"/>
</dbReference>
<sequence length="184" mass="19611">MFRPRRSARASGRAPRARRLGGGPRPLLLQPLGGILHLAAAGSTRSGSDRPPMACVLSSTRTQRQPVRCKSGWWPSSSATALTALRKSMAAFQCFATKLRLMALWSSDSLHCGSAGKPGQHRAQGQRGRALPAAAAAFAGSQLLRRGGRAGQLLDAACRQRLQARHGGPRRRLGARRSVGFGQQ</sequence>
<feature type="compositionally biased region" description="Basic residues" evidence="1">
    <location>
        <begin position="165"/>
        <end position="175"/>
    </location>
</feature>
<evidence type="ECO:0000313" key="3">
    <source>
        <dbReference type="Proteomes" id="UP001189429"/>
    </source>
</evidence>
<dbReference type="EMBL" id="CAUYUJ010014503">
    <property type="protein sequence ID" value="CAK0842034.1"/>
    <property type="molecule type" value="Genomic_DNA"/>
</dbReference>
<gene>
    <name evidence="2" type="ORF">PCOR1329_LOCUS37080</name>
</gene>
<evidence type="ECO:0000313" key="2">
    <source>
        <dbReference type="EMBL" id="CAK0842034.1"/>
    </source>
</evidence>
<comment type="caution">
    <text evidence="2">The sequence shown here is derived from an EMBL/GenBank/DDBJ whole genome shotgun (WGS) entry which is preliminary data.</text>
</comment>
<organism evidence="2 3">
    <name type="scientific">Prorocentrum cordatum</name>
    <dbReference type="NCBI Taxonomy" id="2364126"/>
    <lineage>
        <taxon>Eukaryota</taxon>
        <taxon>Sar</taxon>
        <taxon>Alveolata</taxon>
        <taxon>Dinophyceae</taxon>
        <taxon>Prorocentrales</taxon>
        <taxon>Prorocentraceae</taxon>
        <taxon>Prorocentrum</taxon>
    </lineage>
</organism>
<feature type="region of interest" description="Disordered" evidence="1">
    <location>
        <begin position="165"/>
        <end position="184"/>
    </location>
</feature>
<protein>
    <submittedName>
        <fullName evidence="2">Uncharacterized protein</fullName>
    </submittedName>
</protein>
<evidence type="ECO:0000256" key="1">
    <source>
        <dbReference type="SAM" id="MobiDB-lite"/>
    </source>
</evidence>
<feature type="region of interest" description="Disordered" evidence="1">
    <location>
        <begin position="1"/>
        <end position="24"/>
    </location>
</feature>
<proteinExistence type="predicted"/>
<name>A0ABN9TA20_9DINO</name>
<accession>A0ABN9TA20</accession>
<keyword evidence="3" id="KW-1185">Reference proteome</keyword>